<dbReference type="GeneTree" id="ENSGT00940000177139"/>
<dbReference type="InParanoid" id="A0A667WEE9"/>
<evidence type="ECO:0000256" key="6">
    <source>
        <dbReference type="ARBA" id="ARBA00022833"/>
    </source>
</evidence>
<proteinExistence type="inferred from homology"/>
<evidence type="ECO:0000256" key="3">
    <source>
        <dbReference type="ARBA" id="ARBA00004630"/>
    </source>
</evidence>
<dbReference type="PROSITE" id="PS51837">
    <property type="entry name" value="LITAF"/>
    <property type="match status" value="1"/>
</dbReference>
<evidence type="ECO:0000256" key="7">
    <source>
        <dbReference type="ARBA" id="ARBA00023136"/>
    </source>
</evidence>
<evidence type="ECO:0000259" key="9">
    <source>
        <dbReference type="PROSITE" id="PS51837"/>
    </source>
</evidence>
<organism evidence="10 11">
    <name type="scientific">Myripristis murdjan</name>
    <name type="common">pinecone soldierfish</name>
    <dbReference type="NCBI Taxonomy" id="586833"/>
    <lineage>
        <taxon>Eukaryota</taxon>
        <taxon>Metazoa</taxon>
        <taxon>Chordata</taxon>
        <taxon>Craniata</taxon>
        <taxon>Vertebrata</taxon>
        <taxon>Euteleostomi</taxon>
        <taxon>Actinopterygii</taxon>
        <taxon>Neopterygii</taxon>
        <taxon>Teleostei</taxon>
        <taxon>Neoteleostei</taxon>
        <taxon>Acanthomorphata</taxon>
        <taxon>Holocentriformes</taxon>
        <taxon>Holocentridae</taxon>
        <taxon>Myripristis</taxon>
    </lineage>
</organism>
<dbReference type="GO" id="GO:0098574">
    <property type="term" value="C:cytoplasmic side of lysosomal membrane"/>
    <property type="evidence" value="ECO:0007669"/>
    <property type="project" value="TreeGrafter"/>
</dbReference>
<reference evidence="10" key="1">
    <citation type="submission" date="2019-06" db="EMBL/GenBank/DDBJ databases">
        <authorList>
            <consortium name="Wellcome Sanger Institute Data Sharing"/>
        </authorList>
    </citation>
    <scope>NUCLEOTIDE SEQUENCE [LARGE SCALE GENOMIC DNA]</scope>
</reference>
<dbReference type="GO" id="GO:0005634">
    <property type="term" value="C:nucleus"/>
    <property type="evidence" value="ECO:0007669"/>
    <property type="project" value="TreeGrafter"/>
</dbReference>
<dbReference type="GO" id="GO:0008270">
    <property type="term" value="F:zinc ion binding"/>
    <property type="evidence" value="ECO:0007669"/>
    <property type="project" value="TreeGrafter"/>
</dbReference>
<dbReference type="Pfam" id="PF10601">
    <property type="entry name" value="zf-LITAF-like"/>
    <property type="match status" value="1"/>
</dbReference>
<sequence length="137" mass="15578">MQCVCIFQDENRAEQDVRIYHIHSPFNPNLSSVFSILSSSPVSSVSLSPPRPRFVSYEMELCHSPGLTTCPTCQTQVTTQVTYCVGTHAWLICLLFVLCGLVLGCCLIPFFVRYFKDAYHTCPRCRQVLHIHRKTCC</sequence>
<keyword evidence="8" id="KW-0812">Transmembrane</keyword>
<evidence type="ECO:0000256" key="2">
    <source>
        <dbReference type="ARBA" id="ARBA00004414"/>
    </source>
</evidence>
<dbReference type="InterPro" id="IPR006629">
    <property type="entry name" value="LITAF"/>
</dbReference>
<evidence type="ECO:0000313" key="11">
    <source>
        <dbReference type="Proteomes" id="UP000472263"/>
    </source>
</evidence>
<evidence type="ECO:0000256" key="1">
    <source>
        <dbReference type="ARBA" id="ARBA00004125"/>
    </source>
</evidence>
<evidence type="ECO:0000256" key="4">
    <source>
        <dbReference type="ARBA" id="ARBA00005975"/>
    </source>
</evidence>
<feature type="domain" description="LITAF" evidence="9">
    <location>
        <begin position="50"/>
        <end position="134"/>
    </location>
</feature>
<comment type="subcellular location">
    <subcellularLocation>
        <location evidence="1">Endosome membrane</location>
        <topology evidence="1">Peripheral membrane protein</topology>
        <orientation evidence="1">Cytoplasmic side</orientation>
    </subcellularLocation>
    <subcellularLocation>
        <location evidence="2">Late endosome membrane</location>
    </subcellularLocation>
    <subcellularLocation>
        <location evidence="3">Lysosome membrane</location>
        <topology evidence="3">Peripheral membrane protein</topology>
        <orientation evidence="3">Cytoplasmic side</orientation>
    </subcellularLocation>
</comment>
<reference evidence="10" key="2">
    <citation type="submission" date="2025-08" db="UniProtKB">
        <authorList>
            <consortium name="Ensembl"/>
        </authorList>
    </citation>
    <scope>IDENTIFICATION</scope>
</reference>
<dbReference type="Ensembl" id="ENSMMDT00005003372.1">
    <property type="protein sequence ID" value="ENSMMDP00005003305.1"/>
    <property type="gene ID" value="ENSMMDG00005001852.1"/>
</dbReference>
<dbReference type="PANTHER" id="PTHR23292">
    <property type="entry name" value="LIPOPOLYSACCHARIDE-INDUCED TUMOR NECROSIS FACTOR-ALPHA FACTOR"/>
    <property type="match status" value="1"/>
</dbReference>
<keyword evidence="11" id="KW-1185">Reference proteome</keyword>
<dbReference type="InterPro" id="IPR037519">
    <property type="entry name" value="LITAF_fam"/>
</dbReference>
<keyword evidence="7 8" id="KW-0472">Membrane</keyword>
<name>A0A667WEE9_9TELE</name>
<dbReference type="SMART" id="SM00714">
    <property type="entry name" value="LITAF"/>
    <property type="match status" value="1"/>
</dbReference>
<evidence type="ECO:0000256" key="5">
    <source>
        <dbReference type="ARBA" id="ARBA00022723"/>
    </source>
</evidence>
<feature type="transmembrane region" description="Helical" evidence="8">
    <location>
        <begin position="89"/>
        <end position="112"/>
    </location>
</feature>
<dbReference type="AlphaFoldDB" id="A0A667WEE9"/>
<comment type="similarity">
    <text evidence="4">Belongs to the CDIP1/LITAF family.</text>
</comment>
<evidence type="ECO:0000256" key="8">
    <source>
        <dbReference type="SAM" id="Phobius"/>
    </source>
</evidence>
<dbReference type="GO" id="GO:0098560">
    <property type="term" value="C:cytoplasmic side of late endosome membrane"/>
    <property type="evidence" value="ECO:0007669"/>
    <property type="project" value="TreeGrafter"/>
</dbReference>
<dbReference type="Proteomes" id="UP000472263">
    <property type="component" value="Chromosome 1"/>
</dbReference>
<accession>A0A667WEE9</accession>
<keyword evidence="6" id="KW-0862">Zinc</keyword>
<dbReference type="PANTHER" id="PTHR23292:SF28">
    <property type="entry name" value="LIPOPOLYSACCHARIDE-INDUCED TUMOR NECROSIS FACTOR-ALPHA FACTOR-LIKE"/>
    <property type="match status" value="1"/>
</dbReference>
<evidence type="ECO:0000313" key="10">
    <source>
        <dbReference type="Ensembl" id="ENSMMDP00005003305.1"/>
    </source>
</evidence>
<protein>
    <recommendedName>
        <fullName evidence="9">LITAF domain-containing protein</fullName>
    </recommendedName>
</protein>
<keyword evidence="5" id="KW-0479">Metal-binding</keyword>
<keyword evidence="8" id="KW-1133">Transmembrane helix</keyword>
<reference evidence="10" key="3">
    <citation type="submission" date="2025-09" db="UniProtKB">
        <authorList>
            <consortium name="Ensembl"/>
        </authorList>
    </citation>
    <scope>IDENTIFICATION</scope>
</reference>